<feature type="domain" description="EAL" evidence="1">
    <location>
        <begin position="13"/>
        <end position="249"/>
    </location>
</feature>
<dbReference type="EMBL" id="JAANNP010000250">
    <property type="protein sequence ID" value="NHC16628.1"/>
    <property type="molecule type" value="Genomic_DNA"/>
</dbReference>
<proteinExistence type="predicted"/>
<evidence type="ECO:0000259" key="1">
    <source>
        <dbReference type="SMART" id="SM00052"/>
    </source>
</evidence>
<reference evidence="2 3" key="1">
    <citation type="submission" date="2020-03" db="EMBL/GenBank/DDBJ databases">
        <title>Two novel Motilibacter sp.</title>
        <authorList>
            <person name="Liu S."/>
        </authorList>
    </citation>
    <scope>NUCLEOTIDE SEQUENCE [LARGE SCALE GENOMIC DNA]</scope>
    <source>
        <strain evidence="2 3">E257</strain>
    </source>
</reference>
<dbReference type="RefSeq" id="WP_166285029.1">
    <property type="nucleotide sequence ID" value="NZ_JAANNP010000250.1"/>
</dbReference>
<dbReference type="PANTHER" id="PTHR33121:SF76">
    <property type="entry name" value="SIGNALING PROTEIN"/>
    <property type="match status" value="1"/>
</dbReference>
<protein>
    <submittedName>
        <fullName evidence="2">EAL domain-containing protein</fullName>
    </submittedName>
</protein>
<dbReference type="Proteomes" id="UP000800981">
    <property type="component" value="Unassembled WGS sequence"/>
</dbReference>
<accession>A0ABX0H194</accession>
<dbReference type="InterPro" id="IPR035919">
    <property type="entry name" value="EAL_sf"/>
</dbReference>
<sequence length="297" mass="31488">MGELLATRPDRPGSIDWRAALDTVLSAVEHPGLVFQPIVDIVNGTVVGYEALSRFELEPRATPDVWFRQARLHGCAAELEARVIARAVAALRLLPEPRFLTVNISPDVLASAPVQQVLTAAGSLTGLVVELTEHVDYTVDPALSEAIRSLRAAGALIAMDDAGSGYAGLVQLLDVRPDIVKIDREIITGIGTDPAKAWTVELLGSLAGRLDAYVLAEGIETREELERCQALGVPLAQGWLLGRPAAPWSELPEPVAAQLRASAARAAHADVVGALAVRTAPLGPGELLDPSESPRVR</sequence>
<dbReference type="InterPro" id="IPR001633">
    <property type="entry name" value="EAL_dom"/>
</dbReference>
<dbReference type="SMART" id="SM00052">
    <property type="entry name" value="EAL"/>
    <property type="match status" value="1"/>
</dbReference>
<gene>
    <name evidence="2" type="ORF">G9H71_22875</name>
</gene>
<dbReference type="Pfam" id="PF00563">
    <property type="entry name" value="EAL"/>
    <property type="match status" value="1"/>
</dbReference>
<dbReference type="Gene3D" id="3.20.20.450">
    <property type="entry name" value="EAL domain"/>
    <property type="match status" value="1"/>
</dbReference>
<dbReference type="SUPFAM" id="SSF141868">
    <property type="entry name" value="EAL domain-like"/>
    <property type="match status" value="1"/>
</dbReference>
<comment type="caution">
    <text evidence="2">The sequence shown here is derived from an EMBL/GenBank/DDBJ whole genome shotgun (WGS) entry which is preliminary data.</text>
</comment>
<dbReference type="InterPro" id="IPR050706">
    <property type="entry name" value="Cyclic-di-GMP_PDE-like"/>
</dbReference>
<organism evidence="2 3">
    <name type="scientific">Motilibacter deserti</name>
    <dbReference type="NCBI Taxonomy" id="2714956"/>
    <lineage>
        <taxon>Bacteria</taxon>
        <taxon>Bacillati</taxon>
        <taxon>Actinomycetota</taxon>
        <taxon>Actinomycetes</taxon>
        <taxon>Motilibacterales</taxon>
        <taxon>Motilibacteraceae</taxon>
        <taxon>Motilibacter</taxon>
    </lineage>
</organism>
<dbReference type="CDD" id="cd01948">
    <property type="entry name" value="EAL"/>
    <property type="match status" value="1"/>
</dbReference>
<feature type="non-terminal residue" evidence="2">
    <location>
        <position position="297"/>
    </location>
</feature>
<evidence type="ECO:0000313" key="2">
    <source>
        <dbReference type="EMBL" id="NHC16628.1"/>
    </source>
</evidence>
<keyword evidence="3" id="KW-1185">Reference proteome</keyword>
<evidence type="ECO:0000313" key="3">
    <source>
        <dbReference type="Proteomes" id="UP000800981"/>
    </source>
</evidence>
<dbReference type="PANTHER" id="PTHR33121">
    <property type="entry name" value="CYCLIC DI-GMP PHOSPHODIESTERASE PDEF"/>
    <property type="match status" value="1"/>
</dbReference>
<name>A0ABX0H194_9ACTN</name>